<gene>
    <name evidence="1" type="ORF">Anapl_09360</name>
</gene>
<sequence>MRTQFALPELPLLKHSWVRLPTYRGHSSSAVLGLVPAAAMAPGAHWDPLGAMPSPRLPRLSLELLT</sequence>
<dbReference type="EMBL" id="KB742977">
    <property type="protein sequence ID" value="EOB02279.1"/>
    <property type="molecule type" value="Genomic_DNA"/>
</dbReference>
<dbReference type="Proteomes" id="UP000296049">
    <property type="component" value="Unassembled WGS sequence"/>
</dbReference>
<proteinExistence type="predicted"/>
<reference evidence="2" key="1">
    <citation type="journal article" date="2013" name="Nat. Genet.">
        <title>The duck genome and transcriptome provide insight into an avian influenza virus reservoir species.</title>
        <authorList>
            <person name="Huang Y."/>
            <person name="Li Y."/>
            <person name="Burt D.W."/>
            <person name="Chen H."/>
            <person name="Zhang Y."/>
            <person name="Qian W."/>
            <person name="Kim H."/>
            <person name="Gan S."/>
            <person name="Zhao Y."/>
            <person name="Li J."/>
            <person name="Yi K."/>
            <person name="Feng H."/>
            <person name="Zhu P."/>
            <person name="Li B."/>
            <person name="Liu Q."/>
            <person name="Fairley S."/>
            <person name="Magor K.E."/>
            <person name="Du Z."/>
            <person name="Hu X."/>
            <person name="Goodman L."/>
            <person name="Tafer H."/>
            <person name="Vignal A."/>
            <person name="Lee T."/>
            <person name="Kim K.W."/>
            <person name="Sheng Z."/>
            <person name="An Y."/>
            <person name="Searle S."/>
            <person name="Herrero J."/>
            <person name="Groenen M.A."/>
            <person name="Crooijmans R.P."/>
            <person name="Faraut T."/>
            <person name="Cai Q."/>
            <person name="Webster R.G."/>
            <person name="Aldridge J.R."/>
            <person name="Warren W.C."/>
            <person name="Bartschat S."/>
            <person name="Kehr S."/>
            <person name="Marz M."/>
            <person name="Stadler P.F."/>
            <person name="Smith J."/>
            <person name="Kraus R.H."/>
            <person name="Zhao Y."/>
            <person name="Ren L."/>
            <person name="Fei J."/>
            <person name="Morisson M."/>
            <person name="Kaiser P."/>
            <person name="Griffin D.K."/>
            <person name="Rao M."/>
            <person name="Pitel F."/>
            <person name="Wang J."/>
            <person name="Li N."/>
        </authorList>
    </citation>
    <scope>NUCLEOTIDE SEQUENCE [LARGE SCALE GENOMIC DNA]</scope>
</reference>
<dbReference type="AlphaFoldDB" id="R0L9F8"/>
<evidence type="ECO:0000313" key="1">
    <source>
        <dbReference type="EMBL" id="EOB02279.1"/>
    </source>
</evidence>
<organism evidence="1 2">
    <name type="scientific">Anas platyrhynchos</name>
    <name type="common">Mallard</name>
    <name type="synonym">Anas boschas</name>
    <dbReference type="NCBI Taxonomy" id="8839"/>
    <lineage>
        <taxon>Eukaryota</taxon>
        <taxon>Metazoa</taxon>
        <taxon>Chordata</taxon>
        <taxon>Craniata</taxon>
        <taxon>Vertebrata</taxon>
        <taxon>Euteleostomi</taxon>
        <taxon>Archelosauria</taxon>
        <taxon>Archosauria</taxon>
        <taxon>Dinosauria</taxon>
        <taxon>Saurischia</taxon>
        <taxon>Theropoda</taxon>
        <taxon>Coelurosauria</taxon>
        <taxon>Aves</taxon>
        <taxon>Neognathae</taxon>
        <taxon>Galloanserae</taxon>
        <taxon>Anseriformes</taxon>
        <taxon>Anatidae</taxon>
        <taxon>Anatinae</taxon>
        <taxon>Anas</taxon>
    </lineage>
</organism>
<protein>
    <submittedName>
        <fullName evidence="1">Uncharacterized protein</fullName>
    </submittedName>
</protein>
<name>R0L9F8_ANAPL</name>
<evidence type="ECO:0000313" key="2">
    <source>
        <dbReference type="Proteomes" id="UP000296049"/>
    </source>
</evidence>
<keyword evidence="2" id="KW-1185">Reference proteome</keyword>
<accession>R0L9F8</accession>